<dbReference type="Proteomes" id="UP000604046">
    <property type="component" value="Unassembled WGS sequence"/>
</dbReference>
<dbReference type="EMBL" id="CAJNDS010000447">
    <property type="protein sequence ID" value="CAE7207204.1"/>
    <property type="molecule type" value="Genomic_DNA"/>
</dbReference>
<reference evidence="2" key="1">
    <citation type="submission" date="2021-02" db="EMBL/GenBank/DDBJ databases">
        <authorList>
            <person name="Dougan E. K."/>
            <person name="Rhodes N."/>
            <person name="Thang M."/>
            <person name="Chan C."/>
        </authorList>
    </citation>
    <scope>NUCLEOTIDE SEQUENCE</scope>
</reference>
<keyword evidence="3" id="KW-1185">Reference proteome</keyword>
<sequence length="522" mass="57012">MEGLHSPVPPQQVQVELPNGSPDSISGSSNYYRVASTTTLEELRQQQREQAMERTEHVEHMEPAEQAAPRAENPSPDHDGIVPDPESPPPDVGKAWTDDVLESAKAVGHNPSMQSMKSAIQKGVLAKMASKVFPNDRIHEDPCQHQHTCCQTVTTVLSTVLLLPLGVVLHDAPSPWLQKAVRYSAVLMGTMAWGACVFTASTATETGWQKGSCWFRVLEATAFMALLLGKSSSKSFQQLNAHVMKAMKSQSFGSAAHASIKCDVAVILACCASWLTCHFAKVRLVSMSGGQMTWQVYVLPCQQALYRASWALWLLRLNHLLKALVDTFCRSCAQFLTAVDATYTQWFGVTAFAGQIAEEGDVVYLVMCGTALSSAVAPMLEIFLPAEEFPADCTDWLLPQLIASATNFFLAAHVIRSASSATAKCEAAASFVNSLQVCLPSHMRPEHRLFVSYMEASDAGIFVRGGKVTTSLLFRLQSLAFSAVFFSALRYQALPEAQRVHIENQLNRFIHAVAFWADGPSA</sequence>
<proteinExistence type="predicted"/>
<comment type="caution">
    <text evidence="2">The sequence shown here is derived from an EMBL/GenBank/DDBJ whole genome shotgun (WGS) entry which is preliminary data.</text>
</comment>
<protein>
    <submittedName>
        <fullName evidence="2">Uncharacterized protein</fullName>
    </submittedName>
</protein>
<evidence type="ECO:0000256" key="1">
    <source>
        <dbReference type="SAM" id="MobiDB-lite"/>
    </source>
</evidence>
<dbReference type="AlphaFoldDB" id="A0A812JGT7"/>
<gene>
    <name evidence="2" type="ORF">SNAT2548_LOCUS6671</name>
</gene>
<accession>A0A812JGT7</accession>
<evidence type="ECO:0000313" key="2">
    <source>
        <dbReference type="EMBL" id="CAE7207204.1"/>
    </source>
</evidence>
<feature type="compositionally biased region" description="Basic and acidic residues" evidence="1">
    <location>
        <begin position="44"/>
        <end position="63"/>
    </location>
</feature>
<feature type="region of interest" description="Disordered" evidence="1">
    <location>
        <begin position="44"/>
        <end position="96"/>
    </location>
</feature>
<evidence type="ECO:0000313" key="3">
    <source>
        <dbReference type="Proteomes" id="UP000604046"/>
    </source>
</evidence>
<feature type="region of interest" description="Disordered" evidence="1">
    <location>
        <begin position="1"/>
        <end position="31"/>
    </location>
</feature>
<organism evidence="2 3">
    <name type="scientific">Symbiodinium natans</name>
    <dbReference type="NCBI Taxonomy" id="878477"/>
    <lineage>
        <taxon>Eukaryota</taxon>
        <taxon>Sar</taxon>
        <taxon>Alveolata</taxon>
        <taxon>Dinophyceae</taxon>
        <taxon>Suessiales</taxon>
        <taxon>Symbiodiniaceae</taxon>
        <taxon>Symbiodinium</taxon>
    </lineage>
</organism>
<feature type="compositionally biased region" description="Polar residues" evidence="1">
    <location>
        <begin position="21"/>
        <end position="31"/>
    </location>
</feature>
<dbReference type="OrthoDB" id="10380871at2759"/>
<name>A0A812JGT7_9DINO</name>